<dbReference type="AlphaFoldDB" id="A0A1M5U3U1"/>
<dbReference type="EMBL" id="FQXQ01000002">
    <property type="protein sequence ID" value="SHH57624.1"/>
    <property type="molecule type" value="Genomic_DNA"/>
</dbReference>
<evidence type="ECO:0000256" key="2">
    <source>
        <dbReference type="ARBA" id="ARBA00022840"/>
    </source>
</evidence>
<evidence type="ECO:0000259" key="3">
    <source>
        <dbReference type="Pfam" id="PF06414"/>
    </source>
</evidence>
<evidence type="ECO:0000313" key="4">
    <source>
        <dbReference type="EMBL" id="SHH57624.1"/>
    </source>
</evidence>
<dbReference type="Proteomes" id="UP000184109">
    <property type="component" value="Unassembled WGS sequence"/>
</dbReference>
<gene>
    <name evidence="4" type="ORF">SAMN05444281_1016</name>
</gene>
<keyword evidence="5" id="KW-1185">Reference proteome</keyword>
<dbReference type="Pfam" id="PF06414">
    <property type="entry name" value="Zeta_toxin"/>
    <property type="match status" value="1"/>
</dbReference>
<dbReference type="STRING" id="1195760.SAMN05444281_1016"/>
<dbReference type="InterPro" id="IPR027417">
    <property type="entry name" value="P-loop_NTPase"/>
</dbReference>
<accession>A0A1M5U3U1</accession>
<dbReference type="GO" id="GO:0005524">
    <property type="term" value="F:ATP binding"/>
    <property type="evidence" value="ECO:0007669"/>
    <property type="project" value="UniProtKB-KW"/>
</dbReference>
<dbReference type="OrthoDB" id="9791543at2"/>
<dbReference type="InterPro" id="IPR010488">
    <property type="entry name" value="Zeta_toxin_domain"/>
</dbReference>
<protein>
    <submittedName>
        <fullName evidence="4">Predicted ABC-type ATPase</fullName>
    </submittedName>
</protein>
<dbReference type="Gene3D" id="3.40.50.300">
    <property type="entry name" value="P-loop containing nucleotide triphosphate hydrolases"/>
    <property type="match status" value="1"/>
</dbReference>
<dbReference type="PANTHER" id="PTHR39206">
    <property type="entry name" value="SLL8004 PROTEIN"/>
    <property type="match status" value="1"/>
</dbReference>
<sequence length="202" mass="24175">MDKPKLLVIAGCNGSGKSSFSKAFTEGETKPYDYDKVYKEKYESLIDTEFRDRMAHNLARKDLENTIKHSIKNRDDFCYETNFNSTPLYWPEIFKSENYRVEIVFFCLDSIQKAKERVRIRFENGGHFVPDNEVKERYELGFKYLNENWKFFDSVTLFETSKYNDTPSHLFTIEEEQFILKNDFPEYLEKFIPSIKELNKKH</sequence>
<dbReference type="PANTHER" id="PTHR39206:SF1">
    <property type="entry name" value="SLL8004 PROTEIN"/>
    <property type="match status" value="1"/>
</dbReference>
<keyword evidence="1" id="KW-0547">Nucleotide-binding</keyword>
<name>A0A1M5U3U1_9FLAO</name>
<dbReference type="SUPFAM" id="SSF52540">
    <property type="entry name" value="P-loop containing nucleoside triphosphate hydrolases"/>
    <property type="match status" value="1"/>
</dbReference>
<evidence type="ECO:0000256" key="1">
    <source>
        <dbReference type="ARBA" id="ARBA00022741"/>
    </source>
</evidence>
<dbReference type="GO" id="GO:0016301">
    <property type="term" value="F:kinase activity"/>
    <property type="evidence" value="ECO:0007669"/>
    <property type="project" value="InterPro"/>
</dbReference>
<dbReference type="RefSeq" id="WP_073118956.1">
    <property type="nucleotide sequence ID" value="NZ_BMEN01000002.1"/>
</dbReference>
<feature type="domain" description="Zeta toxin" evidence="3">
    <location>
        <begin position="3"/>
        <end position="139"/>
    </location>
</feature>
<organism evidence="4 5">
    <name type="scientific">Wenyingzhuangia marina</name>
    <dbReference type="NCBI Taxonomy" id="1195760"/>
    <lineage>
        <taxon>Bacteria</taxon>
        <taxon>Pseudomonadati</taxon>
        <taxon>Bacteroidota</taxon>
        <taxon>Flavobacteriia</taxon>
        <taxon>Flavobacteriales</taxon>
        <taxon>Flavobacteriaceae</taxon>
        <taxon>Wenyingzhuangia</taxon>
    </lineage>
</organism>
<evidence type="ECO:0000313" key="5">
    <source>
        <dbReference type="Proteomes" id="UP000184109"/>
    </source>
</evidence>
<proteinExistence type="predicted"/>
<reference evidence="5" key="1">
    <citation type="submission" date="2016-11" db="EMBL/GenBank/DDBJ databases">
        <authorList>
            <person name="Varghese N."/>
            <person name="Submissions S."/>
        </authorList>
    </citation>
    <scope>NUCLEOTIDE SEQUENCE [LARGE SCALE GENOMIC DNA]</scope>
    <source>
        <strain evidence="5">DSM 100572</strain>
    </source>
</reference>
<keyword evidence="2" id="KW-0067">ATP-binding</keyword>